<dbReference type="Gene3D" id="3.40.50.300">
    <property type="entry name" value="P-loop containing nucleotide triphosphate hydrolases"/>
    <property type="match status" value="1"/>
</dbReference>
<feature type="repeat" description="WD" evidence="3">
    <location>
        <begin position="1022"/>
        <end position="1063"/>
    </location>
</feature>
<dbReference type="PANTHER" id="PTHR19879:SF9">
    <property type="entry name" value="TRANSCRIPTION INITIATION FACTOR TFIID SUBUNIT 5"/>
    <property type="match status" value="1"/>
</dbReference>
<evidence type="ECO:0000259" key="4">
    <source>
        <dbReference type="Pfam" id="PF23414"/>
    </source>
</evidence>
<dbReference type="Pfam" id="PF24883">
    <property type="entry name" value="NPHP3_N"/>
    <property type="match status" value="1"/>
</dbReference>
<feature type="repeat" description="WD" evidence="3">
    <location>
        <begin position="1232"/>
        <end position="1273"/>
    </location>
</feature>
<evidence type="ECO:0000259" key="5">
    <source>
        <dbReference type="Pfam" id="PF24883"/>
    </source>
</evidence>
<dbReference type="Pfam" id="PF25173">
    <property type="entry name" value="Beta-prop_WDR3_1st"/>
    <property type="match status" value="1"/>
</dbReference>
<dbReference type="Gene3D" id="2.130.10.10">
    <property type="entry name" value="YVTN repeat-like/Quinoprotein amine dehydrogenase"/>
    <property type="match status" value="6"/>
</dbReference>
<dbReference type="PANTHER" id="PTHR19879">
    <property type="entry name" value="TRANSCRIPTION INITIATION FACTOR TFIID"/>
    <property type="match status" value="1"/>
</dbReference>
<feature type="repeat" description="WD" evidence="3">
    <location>
        <begin position="1358"/>
        <end position="1399"/>
    </location>
</feature>
<feature type="domain" description="Nephrocystin 3-like N-terminal" evidence="5">
    <location>
        <begin position="378"/>
        <end position="541"/>
    </location>
</feature>
<feature type="repeat" description="WD" evidence="3">
    <location>
        <begin position="1064"/>
        <end position="1105"/>
    </location>
</feature>
<keyword evidence="7" id="KW-1185">Reference proteome</keyword>
<dbReference type="InterPro" id="IPR056884">
    <property type="entry name" value="NPHP3-like_N"/>
</dbReference>
<feature type="repeat" description="WD" evidence="3">
    <location>
        <begin position="938"/>
        <end position="979"/>
    </location>
</feature>
<evidence type="ECO:0000256" key="2">
    <source>
        <dbReference type="ARBA" id="ARBA00022737"/>
    </source>
</evidence>
<dbReference type="Proteomes" id="UP001610334">
    <property type="component" value="Unassembled WGS sequence"/>
</dbReference>
<reference evidence="6 7" key="1">
    <citation type="submission" date="2024-07" db="EMBL/GenBank/DDBJ databases">
        <title>Section-level genome sequencing and comparative genomics of Aspergillus sections Usti and Cavernicolus.</title>
        <authorList>
            <consortium name="Lawrence Berkeley National Laboratory"/>
            <person name="Nybo J.L."/>
            <person name="Vesth T.C."/>
            <person name="Theobald S."/>
            <person name="Frisvad J.C."/>
            <person name="Larsen T.O."/>
            <person name="Kjaerboelling I."/>
            <person name="Rothschild-Mancinelli K."/>
            <person name="Lyhne E.K."/>
            <person name="Kogle M.E."/>
            <person name="Barry K."/>
            <person name="Clum A."/>
            <person name="Na H."/>
            <person name="Ledsgaard L."/>
            <person name="Lin J."/>
            <person name="Lipzen A."/>
            <person name="Kuo A."/>
            <person name="Riley R."/>
            <person name="Mondo S."/>
            <person name="Labutti K."/>
            <person name="Haridas S."/>
            <person name="Pangalinan J."/>
            <person name="Salamov A.A."/>
            <person name="Simmons B.A."/>
            <person name="Magnuson J.K."/>
            <person name="Chen J."/>
            <person name="Drula E."/>
            <person name="Henrissat B."/>
            <person name="Wiebenga A."/>
            <person name="Lubbers R.J."/>
            <person name="Gomes A.C."/>
            <person name="Makela M.R."/>
            <person name="Stajich J."/>
            <person name="Grigoriev I.V."/>
            <person name="Mortensen U.H."/>
            <person name="De Vries R.P."/>
            <person name="Baker S.E."/>
            <person name="Andersen M.R."/>
        </authorList>
    </citation>
    <scope>NUCLEOTIDE SEQUENCE [LARGE SCALE GENOMIC DNA]</scope>
    <source>
        <strain evidence="6 7">CBS 588.65</strain>
    </source>
</reference>
<organism evidence="6 7">
    <name type="scientific">Aspergillus granulosus</name>
    <dbReference type="NCBI Taxonomy" id="176169"/>
    <lineage>
        <taxon>Eukaryota</taxon>
        <taxon>Fungi</taxon>
        <taxon>Dikarya</taxon>
        <taxon>Ascomycota</taxon>
        <taxon>Pezizomycotina</taxon>
        <taxon>Eurotiomycetes</taxon>
        <taxon>Eurotiomycetidae</taxon>
        <taxon>Eurotiales</taxon>
        <taxon>Aspergillaceae</taxon>
        <taxon>Aspergillus</taxon>
        <taxon>Aspergillus subgen. Nidulantes</taxon>
    </lineage>
</organism>
<dbReference type="InterPro" id="IPR018391">
    <property type="entry name" value="PQQ_b-propeller_rpt"/>
</dbReference>
<dbReference type="PROSITE" id="PS50294">
    <property type="entry name" value="WD_REPEATS_REGION"/>
    <property type="match status" value="11"/>
</dbReference>
<gene>
    <name evidence="6" type="ORF">BJX63DRAFT_436992</name>
</gene>
<sequence length="1468" mass="163419">MAIPTLEEYQIGWICALPVEAAAAQEMLDENFGTLEKQDNSDTNIYTLGRIGKHFVAIACLGGQYGTTSATTVANNMMRTFSNSLRFGLMVGIGGGIPSAAHDIRLGDIVVSYPTGTCGGVVQHDMGKIGDCGKFTRTGSLNSPPRSLLAAVNQMRAAAFREDPLYPAYIQQAIERNTRTRRNFSRPDQQFDRFFQTRHRHPSNAATCDGCLPEWEVERDARYDSEPQLFYGIVASGNSVVKDGKTRDRLRRKTGALCFEMEAAGLMQDFPCIVIRGICDYADSHKNKQWQGYAALAAASYTKELLSYVPRGQVLQEQLVTEISSLKGELKILNQTTKHVEQKIDLQGLSVAKGAAFNSYENQHEECLEGTRVELLHDIEEWATSPAGKCIFWLSGKAGTGKSTISRTIASLLKEKGLLGASFFFKRGEEDRSSGKKLFPTLVSQLVNSIPQLRPFIQEAIKDDPQISEKVLGEQFKKLLLQPLLKMEDELAATTTTTTRVIVIDALDECEQDTDVQLTLRHLPQVKKSSIFRLRFLLTSREELPIRLGFQSITGEHQDLVLHDIPPSIIERDISMFLHHKLGKIRRKLAKQWCELPPDWPGNQCIKTLITMSVPLFIFAATVCRILEDPQWPPSDSLREILSHQNSKSNLDGTYLPVLNRLLLNQNGARKIKLIQEYQMLIGTILILETPLPARSLSKLADIPTESVSLRLDSLHAVLSIPDDEAKPVRLFHLSFRDFLLDIDTRDKTPLWINEKEMHGTLTNRCLELMRGSLRKNICKLPGDGTRRSDIDISSVDRHLSPELRYACCYWSQHLVQGQNPASALKKAFKILKAHFLHWVEAMSILGLISEVVGAINRLQSYTQNTKKGELLGFLNDAKRFVLKNRQIAEIAPLQLYSSGLMFCPRNSVIRELFKNQLSNWHQLPRVKEEWSAELQTLEGHSNEVNSVTFSPDGQLLASGSGDKTIKLWDPNTGELRQTLKGHSGWVTSVTFSPDGQLLASGSFDKTIKLWDPNTGELYQTLKGHSNEVNSVTFSPNGQLLASGSKNKIIKLWDPNTGELRQTLKGHSGSVNSVTFSPDGQLLASGSEDKTIKLWDPNTGKLRQTLEGHSNSVTFVAFSPDGQLLASGSEDRTINLWDPNTGELRQTLNGYYNWVTSVAFSPDGQLLASGSEDKTIKLWDPNTGELRQTLEGHSNSVTFVAFSPDGQLLASGSEDKTIKLWDPSTGELHQTLEEYSIWIRSMSFSPNGQLLASGSLDKTIKLWDPSTGKLCRTLKGHSGSVNSVTFSPNGQLLASGSKNKTIKLWDPNTGELRQTLEGHSNEVNSVTFSPNGQLLASGSEDKAVKLWDPNTGELHQTLRGHYSWVTSVTFSPDGQLLASGSLNNTIKLWDPSTGELRQTLEGHSHWVWTENIAVSIQDHQWICLQGKRILWLPTDYRPECVAFNGNVLALGDINGRISFISYNDYLLN</sequence>
<dbReference type="Pfam" id="PF23414">
    <property type="entry name" value="Beta-prop_EML_2"/>
    <property type="match status" value="1"/>
</dbReference>
<comment type="caution">
    <text evidence="6">The sequence shown here is derived from an EMBL/GenBank/DDBJ whole genome shotgun (WGS) entry which is preliminary data.</text>
</comment>
<dbReference type="SMART" id="SM00564">
    <property type="entry name" value="PQQ"/>
    <property type="match status" value="9"/>
</dbReference>
<dbReference type="InterPro" id="IPR015943">
    <property type="entry name" value="WD40/YVTN_repeat-like_dom_sf"/>
</dbReference>
<dbReference type="SUPFAM" id="SSF50978">
    <property type="entry name" value="WD40 repeat-like"/>
    <property type="match status" value="2"/>
</dbReference>
<dbReference type="SUPFAM" id="SSF53167">
    <property type="entry name" value="Purine and uridine phosphorylases"/>
    <property type="match status" value="1"/>
</dbReference>
<dbReference type="InterPro" id="IPR055442">
    <property type="entry name" value="Beta-prop_EML-like_2nd"/>
</dbReference>
<evidence type="ECO:0000256" key="1">
    <source>
        <dbReference type="ARBA" id="ARBA00022574"/>
    </source>
</evidence>
<dbReference type="Gene3D" id="3.40.50.1580">
    <property type="entry name" value="Nucleoside phosphorylase domain"/>
    <property type="match status" value="1"/>
</dbReference>
<keyword evidence="1 3" id="KW-0853">WD repeat</keyword>
<feature type="repeat" description="WD" evidence="3">
    <location>
        <begin position="1316"/>
        <end position="1357"/>
    </location>
</feature>
<keyword evidence="2" id="KW-0677">Repeat</keyword>
<dbReference type="InterPro" id="IPR036322">
    <property type="entry name" value="WD40_repeat_dom_sf"/>
</dbReference>
<dbReference type="CDD" id="cd00200">
    <property type="entry name" value="WD40"/>
    <property type="match status" value="2"/>
</dbReference>
<accession>A0ABR4GWD1</accession>
<feature type="domain" description="EML-like second beta-propeller" evidence="4">
    <location>
        <begin position="1242"/>
        <end position="1462"/>
    </location>
</feature>
<dbReference type="PROSITE" id="PS50082">
    <property type="entry name" value="WD_REPEATS_2"/>
    <property type="match status" value="11"/>
</dbReference>
<feature type="repeat" description="WD" evidence="3">
    <location>
        <begin position="980"/>
        <end position="1021"/>
    </location>
</feature>
<feature type="repeat" description="WD" evidence="3">
    <location>
        <begin position="1106"/>
        <end position="1147"/>
    </location>
</feature>
<proteinExistence type="predicted"/>
<dbReference type="Pfam" id="PF00400">
    <property type="entry name" value="WD40"/>
    <property type="match status" value="3"/>
</dbReference>
<dbReference type="SUPFAM" id="SSF52540">
    <property type="entry name" value="P-loop containing nucleoside triphosphate hydrolases"/>
    <property type="match status" value="1"/>
</dbReference>
<dbReference type="EMBL" id="JBFXLT010000140">
    <property type="protein sequence ID" value="KAL2803394.1"/>
    <property type="molecule type" value="Genomic_DNA"/>
</dbReference>
<feature type="repeat" description="WD" evidence="3">
    <location>
        <begin position="1190"/>
        <end position="1231"/>
    </location>
</feature>
<dbReference type="InterPro" id="IPR001680">
    <property type="entry name" value="WD40_rpt"/>
</dbReference>
<name>A0ABR4GWD1_9EURO</name>
<evidence type="ECO:0000313" key="7">
    <source>
        <dbReference type="Proteomes" id="UP001610334"/>
    </source>
</evidence>
<protein>
    <submittedName>
        <fullName evidence="6">Wd40 protein</fullName>
    </submittedName>
</protein>
<feature type="repeat" description="WD" evidence="3">
    <location>
        <begin position="1274"/>
        <end position="1315"/>
    </location>
</feature>
<dbReference type="SMART" id="SM00320">
    <property type="entry name" value="WD40"/>
    <property type="match status" value="11"/>
</dbReference>
<dbReference type="InterPro" id="IPR035994">
    <property type="entry name" value="Nucleoside_phosphorylase_sf"/>
</dbReference>
<evidence type="ECO:0000256" key="3">
    <source>
        <dbReference type="PROSITE-ProRule" id="PRU00221"/>
    </source>
</evidence>
<feature type="repeat" description="WD" evidence="3">
    <location>
        <begin position="1148"/>
        <end position="1189"/>
    </location>
</feature>
<dbReference type="InterPro" id="IPR020472">
    <property type="entry name" value="WD40_PAC1"/>
</dbReference>
<dbReference type="InterPro" id="IPR027417">
    <property type="entry name" value="P-loop_NTPase"/>
</dbReference>
<evidence type="ECO:0000313" key="6">
    <source>
        <dbReference type="EMBL" id="KAL2803394.1"/>
    </source>
</evidence>
<dbReference type="PRINTS" id="PR00320">
    <property type="entry name" value="GPROTEINBRPT"/>
</dbReference>